<dbReference type="Proteomes" id="UP001141552">
    <property type="component" value="Unassembled WGS sequence"/>
</dbReference>
<proteinExistence type="predicted"/>
<sequence length="544" mass="61261">GVPVLVSAVDHQSNPENNKAEGFSVTSNFFSTLLTPSSSSLVFPSPISSPWKCCLRPPVPGPGLSPRRVPGFSTPPNDRIQFLRLKRIHVRDPYKRLGISREASEEEIIAARNYLIQKYAGHKPSVDSIEKAHNKIIYQHFSDRRKDKKINIFKKFREVRQSRPLQGARSMFRNPATREKIIAASWYIVPLLLTFADGTEEGPTFAVGLSLVAAMLSYLRRKEWFQAFIYGTLTTSLAVDVFYPQSTHQYLLHLVPSLPPFNFSFFTLSNFNPSSSSLSLAFSNFQSLEMLPSTTAARPGPISPSGSGFLYSFEPQYSISPAEEKLVCSRSRSFFIVSTGTAVFPRIHVRDPYKRLGISREASEEEINAARNYLIQKYAGHKPSVDSIEKAHNKIIYQHFSVRKDQKVSIFKMFREVGQSRALQGVRSMFQTPDTGFLFQTALVFIVLAFITVRFPTEEGPAAQVTLSLLATMYCLYSRHKNPLRAFIYGAGACIVSWLIATFLMVTVMTVIPTLPFVKGLRGFMVTTSLISYVLLWFFSAYLK</sequence>
<dbReference type="PANTHER" id="PTHR33372">
    <property type="match status" value="1"/>
</dbReference>
<keyword evidence="1" id="KW-0472">Membrane</keyword>
<evidence type="ECO:0000313" key="2">
    <source>
        <dbReference type="EMBL" id="KAJ4845464.1"/>
    </source>
</evidence>
<evidence type="ECO:0008006" key="4">
    <source>
        <dbReference type="Google" id="ProtNLM"/>
    </source>
</evidence>
<dbReference type="Pfam" id="PF11833">
    <property type="entry name" value="CPP1-like"/>
    <property type="match status" value="2"/>
</dbReference>
<dbReference type="GO" id="GO:0031969">
    <property type="term" value="C:chloroplast membrane"/>
    <property type="evidence" value="ECO:0007669"/>
    <property type="project" value="TreeGrafter"/>
</dbReference>
<feature type="transmembrane region" description="Helical" evidence="1">
    <location>
        <begin position="437"/>
        <end position="455"/>
    </location>
</feature>
<feature type="transmembrane region" description="Helical" evidence="1">
    <location>
        <begin position="524"/>
        <end position="543"/>
    </location>
</feature>
<evidence type="ECO:0000313" key="3">
    <source>
        <dbReference type="Proteomes" id="UP001141552"/>
    </source>
</evidence>
<feature type="non-terminal residue" evidence="2">
    <location>
        <position position="544"/>
    </location>
</feature>
<evidence type="ECO:0000256" key="1">
    <source>
        <dbReference type="SAM" id="Phobius"/>
    </source>
</evidence>
<organism evidence="2 3">
    <name type="scientific">Turnera subulata</name>
    <dbReference type="NCBI Taxonomy" id="218843"/>
    <lineage>
        <taxon>Eukaryota</taxon>
        <taxon>Viridiplantae</taxon>
        <taxon>Streptophyta</taxon>
        <taxon>Embryophyta</taxon>
        <taxon>Tracheophyta</taxon>
        <taxon>Spermatophyta</taxon>
        <taxon>Magnoliopsida</taxon>
        <taxon>eudicotyledons</taxon>
        <taxon>Gunneridae</taxon>
        <taxon>Pentapetalae</taxon>
        <taxon>rosids</taxon>
        <taxon>fabids</taxon>
        <taxon>Malpighiales</taxon>
        <taxon>Passifloraceae</taxon>
        <taxon>Turnera</taxon>
    </lineage>
</organism>
<reference evidence="2" key="1">
    <citation type="submission" date="2022-02" db="EMBL/GenBank/DDBJ databases">
        <authorList>
            <person name="Henning P.M."/>
            <person name="McCubbin A.G."/>
            <person name="Shore J.S."/>
        </authorList>
    </citation>
    <scope>NUCLEOTIDE SEQUENCE</scope>
    <source>
        <strain evidence="2">F60SS</strain>
        <tissue evidence="2">Leaves</tissue>
    </source>
</reference>
<reference evidence="2" key="2">
    <citation type="journal article" date="2023" name="Plants (Basel)">
        <title>Annotation of the Turnera subulata (Passifloraceae) Draft Genome Reveals the S-Locus Evolved after the Divergence of Turneroideae from Passifloroideae in a Stepwise Manner.</title>
        <authorList>
            <person name="Henning P.M."/>
            <person name="Roalson E.H."/>
            <person name="Mir W."/>
            <person name="McCubbin A.G."/>
            <person name="Shore J.S."/>
        </authorList>
    </citation>
    <scope>NUCLEOTIDE SEQUENCE</scope>
    <source>
        <strain evidence="2">F60SS</strain>
    </source>
</reference>
<feature type="transmembrane region" description="Helical" evidence="1">
    <location>
        <begin position="486"/>
        <end position="512"/>
    </location>
</feature>
<gene>
    <name evidence="2" type="ORF">Tsubulata_042725</name>
</gene>
<name>A0A9Q0G8C9_9ROSI</name>
<keyword evidence="3" id="KW-1185">Reference proteome</keyword>
<keyword evidence="1" id="KW-0812">Transmembrane</keyword>
<dbReference type="PANTHER" id="PTHR33372:SF11">
    <property type="entry name" value="DNAJ (DUF3353)"/>
    <property type="match status" value="1"/>
</dbReference>
<protein>
    <recommendedName>
        <fullName evidence="4">J domain-containing protein</fullName>
    </recommendedName>
</protein>
<dbReference type="EMBL" id="JAKUCV010001667">
    <property type="protein sequence ID" value="KAJ4845464.1"/>
    <property type="molecule type" value="Genomic_DNA"/>
</dbReference>
<accession>A0A9Q0G8C9</accession>
<keyword evidence="1" id="KW-1133">Transmembrane helix</keyword>
<dbReference type="OrthoDB" id="2014563at2759"/>
<dbReference type="AlphaFoldDB" id="A0A9Q0G8C9"/>
<dbReference type="InterPro" id="IPR021788">
    <property type="entry name" value="CPP1-like"/>
</dbReference>
<comment type="caution">
    <text evidence="2">The sequence shown here is derived from an EMBL/GenBank/DDBJ whole genome shotgun (WGS) entry which is preliminary data.</text>
</comment>